<dbReference type="OrthoDB" id="8635520at2"/>
<dbReference type="PRINTS" id="PR00598">
    <property type="entry name" value="HTHMARR"/>
</dbReference>
<dbReference type="Pfam" id="PF12802">
    <property type="entry name" value="MarR_2"/>
    <property type="match status" value="1"/>
</dbReference>
<evidence type="ECO:0000259" key="1">
    <source>
        <dbReference type="PROSITE" id="PS50995"/>
    </source>
</evidence>
<accession>U5W4I2</accession>
<dbReference type="InterPro" id="IPR036388">
    <property type="entry name" value="WH-like_DNA-bd_sf"/>
</dbReference>
<dbReference type="PATRIC" id="fig|1246995.3.peg.4693"/>
<dbReference type="GO" id="GO:0006950">
    <property type="term" value="P:response to stress"/>
    <property type="evidence" value="ECO:0007669"/>
    <property type="project" value="TreeGrafter"/>
</dbReference>
<dbReference type="GO" id="GO:0003700">
    <property type="term" value="F:DNA-binding transcription factor activity"/>
    <property type="evidence" value="ECO:0007669"/>
    <property type="project" value="InterPro"/>
</dbReference>
<evidence type="ECO:0000313" key="2">
    <source>
        <dbReference type="EMBL" id="AGZ42900.1"/>
    </source>
</evidence>
<dbReference type="eggNOG" id="COG1846">
    <property type="taxonomic scope" value="Bacteria"/>
</dbReference>
<dbReference type="PANTHER" id="PTHR33164:SF43">
    <property type="entry name" value="HTH-TYPE TRANSCRIPTIONAL REPRESSOR YETL"/>
    <property type="match status" value="1"/>
</dbReference>
<name>U5W4I2_9ACTN</name>
<dbReference type="AlphaFoldDB" id="U5W4I2"/>
<dbReference type="InterPro" id="IPR039422">
    <property type="entry name" value="MarR/SlyA-like"/>
</dbReference>
<protein>
    <submittedName>
        <fullName evidence="2">Putative MarR-family transcriptional regulator</fullName>
    </submittedName>
</protein>
<gene>
    <name evidence="2" type="ORF">AFR_23150</name>
</gene>
<dbReference type="Proteomes" id="UP000017746">
    <property type="component" value="Chromosome"/>
</dbReference>
<dbReference type="EMBL" id="CP006272">
    <property type="protein sequence ID" value="AGZ42900.1"/>
    <property type="molecule type" value="Genomic_DNA"/>
</dbReference>
<dbReference type="InterPro" id="IPR036390">
    <property type="entry name" value="WH_DNA-bd_sf"/>
</dbReference>
<dbReference type="RefSeq" id="WP_023363411.1">
    <property type="nucleotide sequence ID" value="NC_022657.1"/>
</dbReference>
<organism evidence="2 3">
    <name type="scientific">Actinoplanes friuliensis DSM 7358</name>
    <dbReference type="NCBI Taxonomy" id="1246995"/>
    <lineage>
        <taxon>Bacteria</taxon>
        <taxon>Bacillati</taxon>
        <taxon>Actinomycetota</taxon>
        <taxon>Actinomycetes</taxon>
        <taxon>Micromonosporales</taxon>
        <taxon>Micromonosporaceae</taxon>
        <taxon>Actinoplanes</taxon>
    </lineage>
</organism>
<dbReference type="SUPFAM" id="SSF46785">
    <property type="entry name" value="Winged helix' DNA-binding domain"/>
    <property type="match status" value="1"/>
</dbReference>
<dbReference type="HOGENOM" id="CLU_083287_4_2_11"/>
<dbReference type="InterPro" id="IPR000835">
    <property type="entry name" value="HTH_MarR-typ"/>
</dbReference>
<dbReference type="SMART" id="SM00347">
    <property type="entry name" value="HTH_MARR"/>
    <property type="match status" value="1"/>
</dbReference>
<dbReference type="KEGG" id="afs:AFR_23150"/>
<dbReference type="PANTHER" id="PTHR33164">
    <property type="entry name" value="TRANSCRIPTIONAL REGULATOR, MARR FAMILY"/>
    <property type="match status" value="1"/>
</dbReference>
<proteinExistence type="predicted"/>
<keyword evidence="3" id="KW-1185">Reference proteome</keyword>
<feature type="domain" description="HTH marR-type" evidence="1">
    <location>
        <begin position="13"/>
        <end position="145"/>
    </location>
</feature>
<reference evidence="2 3" key="1">
    <citation type="journal article" date="2014" name="J. Biotechnol.">
        <title>Complete genome sequence of the actinobacterium Actinoplanes friuliensis HAG 010964, producer of the lipopeptide antibiotic friulimycin.</title>
        <authorList>
            <person name="Ruckert C."/>
            <person name="Szczepanowski R."/>
            <person name="Albersmeier A."/>
            <person name="Goesmann A."/>
            <person name="Fischer N."/>
            <person name="Steinkamper A."/>
            <person name="Puhler A."/>
            <person name="Biener R."/>
            <person name="Schwartz D."/>
            <person name="Kalinowski J."/>
        </authorList>
    </citation>
    <scope>NUCLEOTIDE SEQUENCE [LARGE SCALE GENOMIC DNA]</scope>
    <source>
        <strain evidence="2 3">DSM 7358</strain>
    </source>
</reference>
<evidence type="ECO:0000313" key="3">
    <source>
        <dbReference type="Proteomes" id="UP000017746"/>
    </source>
</evidence>
<dbReference type="PROSITE" id="PS50995">
    <property type="entry name" value="HTH_MARR_2"/>
    <property type="match status" value="1"/>
</dbReference>
<dbReference type="STRING" id="1246995.AFR_23150"/>
<dbReference type="Gene3D" id="1.10.10.10">
    <property type="entry name" value="Winged helix-like DNA-binding domain superfamily/Winged helix DNA-binding domain"/>
    <property type="match status" value="1"/>
</dbReference>
<sequence length="167" mass="17600">MSESAAPPGDPGIQDLGWALTTVLRNYLHAVGAAVSDVPGGPRGYQVLNAAAGGHCRNQAAIAELLAVDRTVMTYLIDDLERSGLVERRPDPADRRSRQVLLTAKGKQTHTRLRERITDAERHVLGGLSGAEVEALRGLLGRAALHADNGNHPIDACTAAAELTATA</sequence>